<reference evidence="1 2" key="1">
    <citation type="submission" date="2019-09" db="EMBL/GenBank/DDBJ databases">
        <authorList>
            <person name="Dittami M. S."/>
        </authorList>
    </citation>
    <scope>NUCLEOTIDE SEQUENCE [LARGE SCALE GENOMIC DNA]</scope>
    <source>
        <strain evidence="1">SPHINGO391</strain>
    </source>
</reference>
<dbReference type="AlphaFoldDB" id="A0A5E7Z0W3"/>
<organism evidence="1 2">
    <name type="scientific">Sphingomonas aurantiaca</name>
    <dbReference type="NCBI Taxonomy" id="185949"/>
    <lineage>
        <taxon>Bacteria</taxon>
        <taxon>Pseudomonadati</taxon>
        <taxon>Pseudomonadota</taxon>
        <taxon>Alphaproteobacteria</taxon>
        <taxon>Sphingomonadales</taxon>
        <taxon>Sphingomonadaceae</taxon>
        <taxon>Sphingomonas</taxon>
    </lineage>
</organism>
<evidence type="ECO:0000313" key="2">
    <source>
        <dbReference type="Proteomes" id="UP000326857"/>
    </source>
</evidence>
<protein>
    <submittedName>
        <fullName evidence="1">Uncharacterized protein</fullName>
    </submittedName>
</protein>
<accession>A0A5E7Z0W3</accession>
<sequence>MLSNQRDGLVALKRYPLAMFEKDAAAFR</sequence>
<gene>
    <name evidence="1" type="ORF">SPHINGO391_420007</name>
</gene>
<dbReference type="EMBL" id="CABVLI010000037">
    <property type="protein sequence ID" value="VVT12258.1"/>
    <property type="molecule type" value="Genomic_DNA"/>
</dbReference>
<dbReference type="Proteomes" id="UP000326857">
    <property type="component" value="Unassembled WGS sequence"/>
</dbReference>
<evidence type="ECO:0000313" key="1">
    <source>
        <dbReference type="EMBL" id="VVT12258.1"/>
    </source>
</evidence>
<name>A0A5E7Z0W3_9SPHN</name>
<proteinExistence type="predicted"/>